<name>A0A0E9WG66_ANGAN</name>
<evidence type="ECO:0000313" key="1">
    <source>
        <dbReference type="EMBL" id="JAH88585.1"/>
    </source>
</evidence>
<reference evidence="1" key="2">
    <citation type="journal article" date="2015" name="Fish Shellfish Immunol.">
        <title>Early steps in the European eel (Anguilla anguilla)-Vibrio vulnificus interaction in the gills: Role of the RtxA13 toxin.</title>
        <authorList>
            <person name="Callol A."/>
            <person name="Pajuelo D."/>
            <person name="Ebbesson L."/>
            <person name="Teles M."/>
            <person name="MacKenzie S."/>
            <person name="Amaro C."/>
        </authorList>
    </citation>
    <scope>NUCLEOTIDE SEQUENCE</scope>
</reference>
<organism evidence="1">
    <name type="scientific">Anguilla anguilla</name>
    <name type="common">European freshwater eel</name>
    <name type="synonym">Muraena anguilla</name>
    <dbReference type="NCBI Taxonomy" id="7936"/>
    <lineage>
        <taxon>Eukaryota</taxon>
        <taxon>Metazoa</taxon>
        <taxon>Chordata</taxon>
        <taxon>Craniata</taxon>
        <taxon>Vertebrata</taxon>
        <taxon>Euteleostomi</taxon>
        <taxon>Actinopterygii</taxon>
        <taxon>Neopterygii</taxon>
        <taxon>Teleostei</taxon>
        <taxon>Anguilliformes</taxon>
        <taxon>Anguillidae</taxon>
        <taxon>Anguilla</taxon>
    </lineage>
</organism>
<proteinExistence type="predicted"/>
<dbReference type="EMBL" id="GBXM01019992">
    <property type="protein sequence ID" value="JAH88585.1"/>
    <property type="molecule type" value="Transcribed_RNA"/>
</dbReference>
<accession>A0A0E9WG66</accession>
<dbReference type="AlphaFoldDB" id="A0A0E9WG66"/>
<protein>
    <submittedName>
        <fullName evidence="1">Uncharacterized protein</fullName>
    </submittedName>
</protein>
<reference evidence="1" key="1">
    <citation type="submission" date="2014-11" db="EMBL/GenBank/DDBJ databases">
        <authorList>
            <person name="Amaro Gonzalez C."/>
        </authorList>
    </citation>
    <scope>NUCLEOTIDE SEQUENCE</scope>
</reference>
<sequence length="88" mass="10199">MCRQQFLILLPLWKNLTDLFLVKILKECISLCLVVCGFLACQHIGQAYCQICNLTCVIISLRERTIVVSYLFARTVKFPCLYRGYKTC</sequence>